<feature type="domain" description="Rab-GAP TBC" evidence="3">
    <location>
        <begin position="34"/>
        <end position="352"/>
    </location>
</feature>
<dbReference type="EMBL" id="OC317497">
    <property type="protein sequence ID" value="CAD7397257.1"/>
    <property type="molecule type" value="Genomic_DNA"/>
</dbReference>
<dbReference type="AlphaFoldDB" id="A0A7R9GTV5"/>
<dbReference type="PROSITE" id="PS50086">
    <property type="entry name" value="TBC_RABGAP"/>
    <property type="match status" value="1"/>
</dbReference>
<evidence type="ECO:0000256" key="1">
    <source>
        <dbReference type="ARBA" id="ARBA00022468"/>
    </source>
</evidence>
<dbReference type="GO" id="GO:0005096">
    <property type="term" value="F:GTPase activator activity"/>
    <property type="evidence" value="ECO:0007669"/>
    <property type="project" value="UniProtKB-KW"/>
</dbReference>
<dbReference type="PANTHER" id="PTHR22957">
    <property type="entry name" value="TBC1 DOMAIN FAMILY MEMBER GTPASE-ACTIVATING PROTEIN"/>
    <property type="match status" value="1"/>
</dbReference>
<proteinExistence type="predicted"/>
<evidence type="ECO:0000313" key="4">
    <source>
        <dbReference type="EMBL" id="CAD7397257.1"/>
    </source>
</evidence>
<sequence>MAAYRARLKQLDEAISEDEINLTNLKTLCFQGIPDEQGKRALCWKLLLNYLPPSRKTWSETLTRKRELYKQFIEEMIVMPGEANFDEDVCRVDVTFADHPLNINPDSQWQTFFKDNEVLLQIDKDVRRLCPDISFFQQATEFPCQAVVHSSGVKRLHTRVQHTVLKSANVERKGLGITKIALSVKKAPEDYAPMPEGSEAHWEVVERILFLYAKLNPGQGYVQGMNEIIGPIYYSFACNPDSEWRGHAEADCFFCFTNLMGEIRDFFIKSLDEAECGINGMMCKLGEQLKSKDSAVWFRLHDQELYPQYYSFSSVRCPTIRICSNRWLTLLLSQEFPLPDVLRIWDSLFADEKRFEFLIYICCSMIILVREHLLMDDFPANVKILQVGRTQWYSSSLPWRCSVSLMRCPPRRYPVEEIGLLFSSLGSCGKLARPLGRNNGLWVVYWGKKELLAKSSRSQLCLRVVYWGKKELLAKSPRSQLCLKVVCWGKKELLAKSPRSQLCLKVVCRGKKELLAKSPLSQLCLKVVCWGKKELLETSTNQQCETCLIFEGRLTTRKRESDKVNFPSMDIQVVLSKAADLAARRIV</sequence>
<dbReference type="GO" id="GO:0006886">
    <property type="term" value="P:intracellular protein transport"/>
    <property type="evidence" value="ECO:0007669"/>
    <property type="project" value="TreeGrafter"/>
</dbReference>
<feature type="coiled-coil region" evidence="2">
    <location>
        <begin position="1"/>
        <end position="28"/>
    </location>
</feature>
<keyword evidence="2" id="KW-0175">Coiled coil</keyword>
<dbReference type="Pfam" id="PF00566">
    <property type="entry name" value="RabGAP-TBC"/>
    <property type="match status" value="1"/>
</dbReference>
<name>A0A7R9GTV5_TIMCR</name>
<dbReference type="Gene3D" id="1.10.10.750">
    <property type="entry name" value="Ypt/Rab-GAP domain of gyp1p, domain 1"/>
    <property type="match status" value="1"/>
</dbReference>
<dbReference type="InterPro" id="IPR000195">
    <property type="entry name" value="Rab-GAP-TBC_dom"/>
</dbReference>
<protein>
    <recommendedName>
        <fullName evidence="3">Rab-GAP TBC domain-containing protein</fullName>
    </recommendedName>
</protein>
<dbReference type="Gene3D" id="1.10.472.80">
    <property type="entry name" value="Ypt/Rab-GAP domain of gyp1p, domain 3"/>
    <property type="match status" value="1"/>
</dbReference>
<accession>A0A7R9GTV5</accession>
<evidence type="ECO:0000256" key="2">
    <source>
        <dbReference type="SAM" id="Coils"/>
    </source>
</evidence>
<evidence type="ECO:0000259" key="3">
    <source>
        <dbReference type="PROSITE" id="PS50086"/>
    </source>
</evidence>
<keyword evidence="1" id="KW-0343">GTPase activation</keyword>
<dbReference type="PANTHER" id="PTHR22957:SF27">
    <property type="entry name" value="TBC1 DOMAIN FAMILY MEMBER 13"/>
    <property type="match status" value="1"/>
</dbReference>
<organism evidence="4">
    <name type="scientific">Timema cristinae</name>
    <name type="common">Walking stick</name>
    <dbReference type="NCBI Taxonomy" id="61476"/>
    <lineage>
        <taxon>Eukaryota</taxon>
        <taxon>Metazoa</taxon>
        <taxon>Ecdysozoa</taxon>
        <taxon>Arthropoda</taxon>
        <taxon>Hexapoda</taxon>
        <taxon>Insecta</taxon>
        <taxon>Pterygota</taxon>
        <taxon>Neoptera</taxon>
        <taxon>Polyneoptera</taxon>
        <taxon>Phasmatodea</taxon>
        <taxon>Timematodea</taxon>
        <taxon>Timematoidea</taxon>
        <taxon>Timematidae</taxon>
        <taxon>Timema</taxon>
    </lineage>
</organism>
<dbReference type="SUPFAM" id="SSF47923">
    <property type="entry name" value="Ypt/Rab-GAP domain of gyp1p"/>
    <property type="match status" value="2"/>
</dbReference>
<reference evidence="4" key="1">
    <citation type="submission" date="2020-11" db="EMBL/GenBank/DDBJ databases">
        <authorList>
            <person name="Tran Van P."/>
        </authorList>
    </citation>
    <scope>NUCLEOTIDE SEQUENCE</scope>
</reference>
<dbReference type="SMART" id="SM00164">
    <property type="entry name" value="TBC"/>
    <property type="match status" value="1"/>
</dbReference>
<dbReference type="FunFam" id="1.10.8.270:FF:000019">
    <property type="entry name" value="TBC1 domain family member 13"/>
    <property type="match status" value="1"/>
</dbReference>
<dbReference type="Gene3D" id="1.10.8.270">
    <property type="entry name" value="putative rabgap domain of human tbc1 domain family member 14 like domains"/>
    <property type="match status" value="1"/>
</dbReference>
<gene>
    <name evidence="4" type="ORF">TCEB3V08_LOCUS4004</name>
</gene>
<dbReference type="InterPro" id="IPR035969">
    <property type="entry name" value="Rab-GAP_TBC_sf"/>
</dbReference>